<keyword evidence="11" id="KW-1185">Reference proteome</keyword>
<dbReference type="Pfam" id="PF00153">
    <property type="entry name" value="Mito_carr"/>
    <property type="match status" value="3"/>
</dbReference>
<accession>A0A0C2GLJ5</accession>
<dbReference type="SUPFAM" id="SSF103506">
    <property type="entry name" value="Mitochondrial carrier"/>
    <property type="match status" value="1"/>
</dbReference>
<feature type="repeat" description="Solcar" evidence="8">
    <location>
        <begin position="95"/>
        <end position="179"/>
    </location>
</feature>
<protein>
    <submittedName>
        <fullName evidence="10">Uncharacterized protein</fullName>
    </submittedName>
</protein>
<keyword evidence="4 8" id="KW-0812">Transmembrane</keyword>
<keyword evidence="7 8" id="KW-0472">Membrane</keyword>
<organism evidence="10 11">
    <name type="scientific">Ancylostoma duodenale</name>
    <dbReference type="NCBI Taxonomy" id="51022"/>
    <lineage>
        <taxon>Eukaryota</taxon>
        <taxon>Metazoa</taxon>
        <taxon>Ecdysozoa</taxon>
        <taxon>Nematoda</taxon>
        <taxon>Chromadorea</taxon>
        <taxon>Rhabditida</taxon>
        <taxon>Rhabditina</taxon>
        <taxon>Rhabditomorpha</taxon>
        <taxon>Strongyloidea</taxon>
        <taxon>Ancylostomatidae</taxon>
        <taxon>Ancylostomatinae</taxon>
        <taxon>Ancylostoma</taxon>
    </lineage>
</organism>
<dbReference type="OrthoDB" id="428293at2759"/>
<dbReference type="GO" id="GO:0006862">
    <property type="term" value="P:nucleotide transport"/>
    <property type="evidence" value="ECO:0007669"/>
    <property type="project" value="InterPro"/>
</dbReference>
<evidence type="ECO:0000313" key="11">
    <source>
        <dbReference type="Proteomes" id="UP000054047"/>
    </source>
</evidence>
<reference evidence="10 11" key="1">
    <citation type="submission" date="2013-12" db="EMBL/GenBank/DDBJ databases">
        <title>Draft genome of the parsitic nematode Ancylostoma duodenale.</title>
        <authorList>
            <person name="Mitreva M."/>
        </authorList>
    </citation>
    <scope>NUCLEOTIDE SEQUENCE [LARGE SCALE GENOMIC DNA]</scope>
    <source>
        <strain evidence="10 11">Zhejiang</strain>
    </source>
</reference>
<keyword evidence="6" id="KW-1133">Transmembrane helix</keyword>
<sequence length="185" mass="21046">MIYLADEGSSIRPRYKSYFHATKCIIRAEGIRGLYQGLTPNMYETKSTKKYSGMVDCLLKILKEEGIPGLYRGFVPGLIGTTHGALQFMIYNRMKGSQDYLVFSALSKTIATTVTFPYQVLRTRMQDHNVQSGGVWRTTVDTVRREGFRGLYKGCIMANLRQLPAAVVTFVTYENVRRYISVIEN</sequence>
<keyword evidence="5" id="KW-0677">Repeat</keyword>
<evidence type="ECO:0000256" key="6">
    <source>
        <dbReference type="ARBA" id="ARBA00022989"/>
    </source>
</evidence>
<dbReference type="Gene3D" id="1.50.40.10">
    <property type="entry name" value="Mitochondrial carrier domain"/>
    <property type="match status" value="2"/>
</dbReference>
<evidence type="ECO:0000256" key="7">
    <source>
        <dbReference type="ARBA" id="ARBA00023136"/>
    </source>
</evidence>
<comment type="similarity">
    <text evidence="2 9">Belongs to the mitochondrial carrier (TC 2.A.29) family.</text>
</comment>
<comment type="subcellular location">
    <subcellularLocation>
        <location evidence="1">Membrane</location>
        <topology evidence="1">Multi-pass membrane protein</topology>
    </subcellularLocation>
</comment>
<feature type="repeat" description="Solcar" evidence="8">
    <location>
        <begin position="1"/>
        <end position="62"/>
    </location>
</feature>
<dbReference type="Proteomes" id="UP000054047">
    <property type="component" value="Unassembled WGS sequence"/>
</dbReference>
<dbReference type="PROSITE" id="PS50920">
    <property type="entry name" value="SOLCAR"/>
    <property type="match status" value="2"/>
</dbReference>
<evidence type="ECO:0000256" key="1">
    <source>
        <dbReference type="ARBA" id="ARBA00004141"/>
    </source>
</evidence>
<dbReference type="AlphaFoldDB" id="A0A0C2GLJ5"/>
<proteinExistence type="inferred from homology"/>
<evidence type="ECO:0000256" key="9">
    <source>
        <dbReference type="RuleBase" id="RU000488"/>
    </source>
</evidence>
<evidence type="ECO:0000256" key="2">
    <source>
        <dbReference type="ARBA" id="ARBA00006375"/>
    </source>
</evidence>
<dbReference type="GO" id="GO:0055085">
    <property type="term" value="P:transmembrane transport"/>
    <property type="evidence" value="ECO:0007669"/>
    <property type="project" value="InterPro"/>
</dbReference>
<evidence type="ECO:0000313" key="10">
    <source>
        <dbReference type="EMBL" id="KIH59814.1"/>
    </source>
</evidence>
<dbReference type="InterPro" id="IPR018108">
    <property type="entry name" value="MCP_transmembrane"/>
</dbReference>
<evidence type="ECO:0000256" key="3">
    <source>
        <dbReference type="ARBA" id="ARBA00022448"/>
    </source>
</evidence>
<name>A0A0C2GLJ5_9BILA</name>
<dbReference type="GO" id="GO:0016020">
    <property type="term" value="C:membrane"/>
    <property type="evidence" value="ECO:0007669"/>
    <property type="project" value="UniProtKB-SubCell"/>
</dbReference>
<dbReference type="InterPro" id="IPR044712">
    <property type="entry name" value="SLC25A32-like"/>
</dbReference>
<dbReference type="EMBL" id="KN731582">
    <property type="protein sequence ID" value="KIH59814.1"/>
    <property type="molecule type" value="Genomic_DNA"/>
</dbReference>
<dbReference type="InterPro" id="IPR023395">
    <property type="entry name" value="MCP_dom_sf"/>
</dbReference>
<keyword evidence="3 9" id="KW-0813">Transport</keyword>
<dbReference type="PANTHER" id="PTHR45683">
    <property type="entry name" value="MITOCHONDRIAL NICOTINAMIDE ADENINE DINUCLEOTIDE TRANSPORTER 1-RELATED-RELATED"/>
    <property type="match status" value="1"/>
</dbReference>
<evidence type="ECO:0000256" key="5">
    <source>
        <dbReference type="ARBA" id="ARBA00022737"/>
    </source>
</evidence>
<evidence type="ECO:0000256" key="4">
    <source>
        <dbReference type="ARBA" id="ARBA00022692"/>
    </source>
</evidence>
<evidence type="ECO:0000256" key="8">
    <source>
        <dbReference type="PROSITE-ProRule" id="PRU00282"/>
    </source>
</evidence>
<gene>
    <name evidence="10" type="ORF">ANCDUO_09942</name>
</gene>